<comment type="caution">
    <text evidence="2">The sequence shown here is derived from an EMBL/GenBank/DDBJ whole genome shotgun (WGS) entry which is preliminary data.</text>
</comment>
<dbReference type="Proteomes" id="UP001596162">
    <property type="component" value="Unassembled WGS sequence"/>
</dbReference>
<reference evidence="3" key="1">
    <citation type="journal article" date="2019" name="Int. J. Syst. Evol. Microbiol.">
        <title>The Global Catalogue of Microorganisms (GCM) 10K type strain sequencing project: providing services to taxonomists for standard genome sequencing and annotation.</title>
        <authorList>
            <consortium name="The Broad Institute Genomics Platform"/>
            <consortium name="The Broad Institute Genome Sequencing Center for Infectious Disease"/>
            <person name="Wu L."/>
            <person name="Ma J."/>
        </authorList>
    </citation>
    <scope>NUCLEOTIDE SEQUENCE [LARGE SCALE GENOMIC DNA]</scope>
    <source>
        <strain evidence="3">JCM 17978</strain>
    </source>
</reference>
<feature type="signal peptide" evidence="1">
    <location>
        <begin position="1"/>
        <end position="22"/>
    </location>
</feature>
<dbReference type="RefSeq" id="WP_376862059.1">
    <property type="nucleotide sequence ID" value="NZ_JBHSLA010000007.1"/>
</dbReference>
<keyword evidence="1" id="KW-0732">Signal</keyword>
<organism evidence="2 3">
    <name type="scientific">Bizionia hallyeonensis</name>
    <dbReference type="NCBI Taxonomy" id="1123757"/>
    <lineage>
        <taxon>Bacteria</taxon>
        <taxon>Pseudomonadati</taxon>
        <taxon>Bacteroidota</taxon>
        <taxon>Flavobacteriia</taxon>
        <taxon>Flavobacteriales</taxon>
        <taxon>Flavobacteriaceae</taxon>
        <taxon>Bizionia</taxon>
    </lineage>
</organism>
<evidence type="ECO:0000313" key="2">
    <source>
        <dbReference type="EMBL" id="MFC5196538.1"/>
    </source>
</evidence>
<evidence type="ECO:0000256" key="1">
    <source>
        <dbReference type="SAM" id="SignalP"/>
    </source>
</evidence>
<gene>
    <name evidence="2" type="ORF">ACFPH8_14445</name>
</gene>
<evidence type="ECO:0000313" key="3">
    <source>
        <dbReference type="Proteomes" id="UP001596162"/>
    </source>
</evidence>
<sequence>MIKKITLIFVLFITVQSSFSQSDLDQYKYVIVPTTYEFCTERDQYQLNSLTKFLFEKQGFVALMSDEPWPQDLINNGCLALWADVLNESGIFETKFRLELKNCQKQVVFTSGVGQSREKKYKVAYNLSLRQAFESFNTIDYRYNPELPTEVSTTTKPIKPTTITPPVALIDPAISESKEADENQALTARKKDGINYELLNDKGEVVYTLIFSGKEAFYMVEGIQATVYKINDVWVIAQTTADGSLQVETLNVTF</sequence>
<accession>A0ABW0C8I4</accession>
<dbReference type="EMBL" id="JBHSLA010000007">
    <property type="protein sequence ID" value="MFC5196538.1"/>
    <property type="molecule type" value="Genomic_DNA"/>
</dbReference>
<name>A0ABW0C8I4_9FLAO</name>
<feature type="chain" id="PRO_5046438895" evidence="1">
    <location>
        <begin position="23"/>
        <end position="254"/>
    </location>
</feature>
<protein>
    <submittedName>
        <fullName evidence="2">Uncharacterized protein</fullName>
    </submittedName>
</protein>
<proteinExistence type="predicted"/>
<keyword evidence="3" id="KW-1185">Reference proteome</keyword>